<gene>
    <name evidence="2" type="ORF">QE152_g13905</name>
</gene>
<organism evidence="2 3">
    <name type="scientific">Popillia japonica</name>
    <name type="common">Japanese beetle</name>
    <dbReference type="NCBI Taxonomy" id="7064"/>
    <lineage>
        <taxon>Eukaryota</taxon>
        <taxon>Metazoa</taxon>
        <taxon>Ecdysozoa</taxon>
        <taxon>Arthropoda</taxon>
        <taxon>Hexapoda</taxon>
        <taxon>Insecta</taxon>
        <taxon>Pterygota</taxon>
        <taxon>Neoptera</taxon>
        <taxon>Endopterygota</taxon>
        <taxon>Coleoptera</taxon>
        <taxon>Polyphaga</taxon>
        <taxon>Scarabaeiformia</taxon>
        <taxon>Scarabaeidae</taxon>
        <taxon>Rutelinae</taxon>
        <taxon>Popillia</taxon>
    </lineage>
</organism>
<feature type="region of interest" description="Disordered" evidence="1">
    <location>
        <begin position="256"/>
        <end position="287"/>
    </location>
</feature>
<dbReference type="EMBL" id="JASPKY010000137">
    <property type="protein sequence ID" value="KAK9731150.1"/>
    <property type="molecule type" value="Genomic_DNA"/>
</dbReference>
<evidence type="ECO:0000313" key="2">
    <source>
        <dbReference type="EMBL" id="KAK9731150.1"/>
    </source>
</evidence>
<dbReference type="Gene3D" id="3.40.50.150">
    <property type="entry name" value="Vaccinia Virus protein VP39"/>
    <property type="match status" value="1"/>
</dbReference>
<proteinExistence type="predicted"/>
<feature type="compositionally biased region" description="Low complexity" evidence="1">
    <location>
        <begin position="448"/>
        <end position="459"/>
    </location>
</feature>
<dbReference type="Proteomes" id="UP001458880">
    <property type="component" value="Unassembled WGS sequence"/>
</dbReference>
<dbReference type="PANTHER" id="PTHR14663:SF2">
    <property type="entry name" value="METHYLTRANSFERASE NSUN7-RELATED"/>
    <property type="match status" value="1"/>
</dbReference>
<accession>A0AAW1LAC6</accession>
<evidence type="ECO:0000313" key="3">
    <source>
        <dbReference type="Proteomes" id="UP001458880"/>
    </source>
</evidence>
<dbReference type="AlphaFoldDB" id="A0AAW1LAC6"/>
<dbReference type="InterPro" id="IPR029063">
    <property type="entry name" value="SAM-dependent_MTases_sf"/>
</dbReference>
<feature type="region of interest" description="Disordered" evidence="1">
    <location>
        <begin position="438"/>
        <end position="471"/>
    </location>
</feature>
<evidence type="ECO:0000256" key="1">
    <source>
        <dbReference type="SAM" id="MobiDB-lite"/>
    </source>
</evidence>
<feature type="compositionally biased region" description="Basic residues" evidence="1">
    <location>
        <begin position="261"/>
        <end position="270"/>
    </location>
</feature>
<dbReference type="PANTHER" id="PTHR14663">
    <property type="entry name" value="METHYLTRANSFERASE NSUN7-RELATED"/>
    <property type="match status" value="1"/>
</dbReference>
<protein>
    <submittedName>
        <fullName evidence="2">Uncharacterized protein</fullName>
    </submittedName>
</protein>
<reference evidence="2 3" key="1">
    <citation type="journal article" date="2024" name="BMC Genomics">
        <title>De novo assembly and annotation of Popillia japonica's genome with initial clues to its potential as an invasive pest.</title>
        <authorList>
            <person name="Cucini C."/>
            <person name="Boschi S."/>
            <person name="Funari R."/>
            <person name="Cardaioli E."/>
            <person name="Iannotti N."/>
            <person name="Marturano G."/>
            <person name="Paoli F."/>
            <person name="Bruttini M."/>
            <person name="Carapelli A."/>
            <person name="Frati F."/>
            <person name="Nardi F."/>
        </authorList>
    </citation>
    <scope>NUCLEOTIDE SEQUENCE [LARGE SCALE GENOMIC DNA]</scope>
    <source>
        <strain evidence="2">DMR45628</strain>
    </source>
</reference>
<dbReference type="InterPro" id="IPR042620">
    <property type="entry name" value="NSUN7"/>
</dbReference>
<sequence length="507" mass="57174">MKNILIYSEKLIDMSPDAHCLEEAIAVFATPPNSYTAVTDPIDLVCGRGGDLSMLEILTESEESKETRERVASILEEQRSTLRYAMSRPQVQFVLYETHSELDAENVNMVEKAMKEINRIAKIHHAALQGKLDVSQQETPAPDNDEINNNQLVNKIESNVDIDPKQSRSSEISGPSEVSIEEPDFDEKFQDIVVPDCDLFEIPEVPELCANAEKCSSLKDEGCFLALLQRKIVTNMDNKYMIQMAEARGLFGSASQAMAKKSAKNAKAKKQERPPSPTHKPKKKAKHIEVDRIAAPTMSSILHAKVTSLDANHNCAKHFNREEMSQSKKWWQETTRHISNLKTSLVKQKILPPMEKRRNSIKPTAKSIVHAFIHSTQRVDEIAARNNAKDLNIPVFPKLRLTRKPTKKDKVPCPITVTLDNNVEISLNVKTVESNETITKATRKNRTSSESPAESIISSMDNKKKRNKTPDLIRLSTPTYSSIVKTITSKENTNFRCKLCRKRHNNP</sequence>
<keyword evidence="3" id="KW-1185">Reference proteome</keyword>
<comment type="caution">
    <text evidence="2">The sequence shown here is derived from an EMBL/GenBank/DDBJ whole genome shotgun (WGS) entry which is preliminary data.</text>
</comment>
<name>A0AAW1LAC6_POPJA</name>